<protein>
    <recommendedName>
        <fullName evidence="1">F-box domain-containing protein</fullName>
    </recommendedName>
</protein>
<dbReference type="PROSITE" id="PS50181">
    <property type="entry name" value="FBOX"/>
    <property type="match status" value="1"/>
</dbReference>
<proteinExistence type="predicted"/>
<evidence type="ECO:0000259" key="1">
    <source>
        <dbReference type="PROSITE" id="PS50181"/>
    </source>
</evidence>
<dbReference type="EMBL" id="JAUEPS010000009">
    <property type="protein sequence ID" value="KAK0462250.1"/>
    <property type="molecule type" value="Genomic_DNA"/>
</dbReference>
<dbReference type="AlphaFoldDB" id="A0AA39NAV6"/>
<keyword evidence="3" id="KW-1185">Reference proteome</keyword>
<organism evidence="2 3">
    <name type="scientific">Armillaria tabescens</name>
    <name type="common">Ringless honey mushroom</name>
    <name type="synonym">Agaricus tabescens</name>
    <dbReference type="NCBI Taxonomy" id="1929756"/>
    <lineage>
        <taxon>Eukaryota</taxon>
        <taxon>Fungi</taxon>
        <taxon>Dikarya</taxon>
        <taxon>Basidiomycota</taxon>
        <taxon>Agaricomycotina</taxon>
        <taxon>Agaricomycetes</taxon>
        <taxon>Agaricomycetidae</taxon>
        <taxon>Agaricales</taxon>
        <taxon>Marasmiineae</taxon>
        <taxon>Physalacriaceae</taxon>
        <taxon>Desarmillaria</taxon>
    </lineage>
</organism>
<comment type="caution">
    <text evidence="2">The sequence shown here is derived from an EMBL/GenBank/DDBJ whole genome shotgun (WGS) entry which is preliminary data.</text>
</comment>
<dbReference type="RefSeq" id="XP_060333862.1">
    <property type="nucleotide sequence ID" value="XM_060466220.1"/>
</dbReference>
<gene>
    <name evidence="2" type="ORF">EV420DRAFT_1180033</name>
</gene>
<reference evidence="2" key="1">
    <citation type="submission" date="2023-06" db="EMBL/GenBank/DDBJ databases">
        <authorList>
            <consortium name="Lawrence Berkeley National Laboratory"/>
            <person name="Ahrendt S."/>
            <person name="Sahu N."/>
            <person name="Indic B."/>
            <person name="Wong-Bajracharya J."/>
            <person name="Merenyi Z."/>
            <person name="Ke H.-M."/>
            <person name="Monk M."/>
            <person name="Kocsube S."/>
            <person name="Drula E."/>
            <person name="Lipzen A."/>
            <person name="Balint B."/>
            <person name="Henrissat B."/>
            <person name="Andreopoulos B."/>
            <person name="Martin F.M."/>
            <person name="Harder C.B."/>
            <person name="Rigling D."/>
            <person name="Ford K.L."/>
            <person name="Foster G.D."/>
            <person name="Pangilinan J."/>
            <person name="Papanicolaou A."/>
            <person name="Barry K."/>
            <person name="LaButti K."/>
            <person name="Viragh M."/>
            <person name="Koriabine M."/>
            <person name="Yan M."/>
            <person name="Riley R."/>
            <person name="Champramary S."/>
            <person name="Plett K.L."/>
            <person name="Tsai I.J."/>
            <person name="Slot J."/>
            <person name="Sipos G."/>
            <person name="Plett J."/>
            <person name="Nagy L.G."/>
            <person name="Grigoriev I.V."/>
        </authorList>
    </citation>
    <scope>NUCLEOTIDE SEQUENCE</scope>
    <source>
        <strain evidence="2">CCBAS 213</strain>
    </source>
</reference>
<evidence type="ECO:0000313" key="2">
    <source>
        <dbReference type="EMBL" id="KAK0462250.1"/>
    </source>
</evidence>
<sequence length="284" mass="31621">MHLLDLPHELLSLIVDFMDCKTLLSLCLTEKHILYGIAHRLLQQTVTVVFNATTQKYSPNIFSFDFRRLSAITSLSIHITGPFDFHLASASFPPVFTSMINIKHVHVSGGSGPFIRMILENTMASLVTLELNGCSADPQDFSEMMPITIRKLCISRCDPNVRFLLGPLSVEELEVHGLGMDGECMCIGVTLRRLTDAHLNTLKRICLVNICRDAGCRDVLHLMRVLETRSDSFSSLKGLVLDFPLPEDIIPKLIKAMSAFPVLKVFRIVSCTFEDGGASKVLPF</sequence>
<dbReference type="SUPFAM" id="SSF52047">
    <property type="entry name" value="RNI-like"/>
    <property type="match status" value="1"/>
</dbReference>
<dbReference type="InterPro" id="IPR001810">
    <property type="entry name" value="F-box_dom"/>
</dbReference>
<evidence type="ECO:0000313" key="3">
    <source>
        <dbReference type="Proteomes" id="UP001175211"/>
    </source>
</evidence>
<accession>A0AA39NAV6</accession>
<dbReference type="Proteomes" id="UP001175211">
    <property type="component" value="Unassembled WGS sequence"/>
</dbReference>
<dbReference type="GeneID" id="85349768"/>
<feature type="domain" description="F-box" evidence="1">
    <location>
        <begin position="1"/>
        <end position="45"/>
    </location>
</feature>
<name>A0AA39NAV6_ARMTA</name>